<keyword evidence="5 8" id="KW-0812">Transmembrane</keyword>
<evidence type="ECO:0000256" key="5">
    <source>
        <dbReference type="ARBA" id="ARBA00022692"/>
    </source>
</evidence>
<dbReference type="InterPro" id="IPR058130">
    <property type="entry name" value="PEA_transf_C"/>
</dbReference>
<accession>A0A0A2XHL5</accession>
<dbReference type="Gene3D" id="3.40.720.10">
    <property type="entry name" value="Alkaline Phosphatase, subunit A"/>
    <property type="match status" value="1"/>
</dbReference>
<dbReference type="PANTHER" id="PTHR30443:SF0">
    <property type="entry name" value="PHOSPHOETHANOLAMINE TRANSFERASE EPTA"/>
    <property type="match status" value="1"/>
</dbReference>
<keyword evidence="2" id="KW-1003">Cell membrane</keyword>
<dbReference type="GO" id="GO:0016776">
    <property type="term" value="F:phosphotransferase activity, phosphate group as acceptor"/>
    <property type="evidence" value="ECO:0007669"/>
    <property type="project" value="TreeGrafter"/>
</dbReference>
<feature type="transmembrane region" description="Helical" evidence="8">
    <location>
        <begin position="78"/>
        <end position="98"/>
    </location>
</feature>
<keyword evidence="3" id="KW-0997">Cell inner membrane</keyword>
<proteinExistence type="predicted"/>
<dbReference type="InterPro" id="IPR012549">
    <property type="entry name" value="EptA-like_N"/>
</dbReference>
<dbReference type="InterPro" id="IPR017850">
    <property type="entry name" value="Alkaline_phosphatase_core_sf"/>
</dbReference>
<comment type="caution">
    <text evidence="11">The sequence shown here is derived from an EMBL/GenBank/DDBJ whole genome shotgun (WGS) entry which is preliminary data.</text>
</comment>
<evidence type="ECO:0000313" key="12">
    <source>
        <dbReference type="Proteomes" id="UP000030526"/>
    </source>
</evidence>
<evidence type="ECO:0000259" key="10">
    <source>
        <dbReference type="Pfam" id="PF08019"/>
    </source>
</evidence>
<feature type="domain" description="Sulfatase N-terminal" evidence="9">
    <location>
        <begin position="231"/>
        <end position="521"/>
    </location>
</feature>
<evidence type="ECO:0000256" key="1">
    <source>
        <dbReference type="ARBA" id="ARBA00004429"/>
    </source>
</evidence>
<keyword evidence="7 8" id="KW-0472">Membrane</keyword>
<dbReference type="PANTHER" id="PTHR30443">
    <property type="entry name" value="INNER MEMBRANE PROTEIN"/>
    <property type="match status" value="1"/>
</dbReference>
<evidence type="ECO:0000256" key="7">
    <source>
        <dbReference type="ARBA" id="ARBA00023136"/>
    </source>
</evidence>
<feature type="transmembrane region" description="Helical" evidence="8">
    <location>
        <begin position="150"/>
        <end position="172"/>
    </location>
</feature>
<dbReference type="Proteomes" id="UP000030526">
    <property type="component" value="Unassembled WGS sequence"/>
</dbReference>
<dbReference type="Pfam" id="PF00884">
    <property type="entry name" value="Sulfatase"/>
    <property type="match status" value="1"/>
</dbReference>
<dbReference type="CDD" id="cd16017">
    <property type="entry name" value="LptA"/>
    <property type="match status" value="1"/>
</dbReference>
<dbReference type="InterPro" id="IPR000917">
    <property type="entry name" value="Sulfatase_N"/>
</dbReference>
<name>A0A0A2XHL5_9PAST</name>
<sequence>MQKIALLMRSSTLIGLVALYFTLILNYAFYAKVLTIHPFTGAAGDYFLLTVPFFVFFVLNAVFQILALPLLHKVIMPALLIISAAIGYSEVFLDVYFTTDMLENVLQTNFAESSRMMTLPYIAWIVGFGVVPALLYLFVKVDYRVWYKEIGFRIGLIVLSAVVIVGIAKVFYQDYAGFVRNNKSVPALIVPSNFISAGINEIKRIREADMPYTQLGLDAAQEKPDDYRHFTVLVVGETTRAQNWGLNGYQPQTTPLLAARGKQIINFKNVSSCGTATALSVPCMFSGMGREGYDAVKASHQDNILDVLQRAGVDVIWLDNDSGCKGVCERVMNKKDITATNDPQYCKDGECLDNILLSHIDDVIQKTHKDTVLVLHTIGSHGPTYYERYSEQYRRFTPTCDTNEIQKCSNEQLVNTYNNGILYIDQFLDKVIAKIEAHPELEAAVYYLSDHGESLGENGVYLHGTPYAIAPEQQTRIPMIMWFSDRFRQNENIDFDCLERNAQQQSYSHDNLYSTLFGLMDMNPNTSVYKKELDIITQCKKQ</sequence>
<protein>
    <submittedName>
        <fullName evidence="11">Sulfatase</fullName>
    </submittedName>
</protein>
<evidence type="ECO:0000256" key="8">
    <source>
        <dbReference type="SAM" id="Phobius"/>
    </source>
</evidence>
<keyword evidence="6 8" id="KW-1133">Transmembrane helix</keyword>
<dbReference type="GO" id="GO:0005886">
    <property type="term" value="C:plasma membrane"/>
    <property type="evidence" value="ECO:0007669"/>
    <property type="project" value="UniProtKB-SubCell"/>
</dbReference>
<evidence type="ECO:0000259" key="9">
    <source>
        <dbReference type="Pfam" id="PF00884"/>
    </source>
</evidence>
<dbReference type="GO" id="GO:0009244">
    <property type="term" value="P:lipopolysaccharide core region biosynthetic process"/>
    <property type="evidence" value="ECO:0007669"/>
    <property type="project" value="TreeGrafter"/>
</dbReference>
<dbReference type="NCBIfam" id="NF028537">
    <property type="entry name" value="P_eth_NH2_trans"/>
    <property type="match status" value="1"/>
</dbReference>
<feature type="transmembrane region" description="Helical" evidence="8">
    <location>
        <begin position="51"/>
        <end position="71"/>
    </location>
</feature>
<evidence type="ECO:0000256" key="6">
    <source>
        <dbReference type="ARBA" id="ARBA00022989"/>
    </source>
</evidence>
<evidence type="ECO:0000256" key="2">
    <source>
        <dbReference type="ARBA" id="ARBA00022475"/>
    </source>
</evidence>
<evidence type="ECO:0000256" key="3">
    <source>
        <dbReference type="ARBA" id="ARBA00022519"/>
    </source>
</evidence>
<evidence type="ECO:0000256" key="4">
    <source>
        <dbReference type="ARBA" id="ARBA00022679"/>
    </source>
</evidence>
<comment type="subcellular location">
    <subcellularLocation>
        <location evidence="1">Cell inner membrane</location>
        <topology evidence="1">Multi-pass membrane protein</topology>
    </subcellularLocation>
</comment>
<dbReference type="SUPFAM" id="SSF53649">
    <property type="entry name" value="Alkaline phosphatase-like"/>
    <property type="match status" value="1"/>
</dbReference>
<dbReference type="RefSeq" id="WP_039084539.1">
    <property type="nucleotide sequence ID" value="NZ_JPXS01000052.1"/>
</dbReference>
<feature type="transmembrane region" description="Helical" evidence="8">
    <location>
        <begin position="12"/>
        <end position="31"/>
    </location>
</feature>
<dbReference type="Pfam" id="PF08019">
    <property type="entry name" value="EptA_B_N"/>
    <property type="match status" value="1"/>
</dbReference>
<dbReference type="AlphaFoldDB" id="A0A0A2XHL5"/>
<reference evidence="11 12" key="1">
    <citation type="submission" date="2014-08" db="EMBL/GenBank/DDBJ databases">
        <title>Chaperone-usher fimbriae in a diverse selection of Gallibacterium genomes.</title>
        <authorList>
            <person name="Kudirkiene E."/>
            <person name="Bager R.J."/>
            <person name="Johnson T.J."/>
            <person name="Bojesen A.M."/>
        </authorList>
    </citation>
    <scope>NUCLEOTIDE SEQUENCE [LARGE SCALE GENOMIC DNA]</scope>
    <source>
        <strain evidence="11 12">20558/3kl.</strain>
    </source>
</reference>
<dbReference type="InterPro" id="IPR040423">
    <property type="entry name" value="PEA_transferase"/>
</dbReference>
<feature type="domain" description="Phosphoethanolamine transferase N-terminal" evidence="10">
    <location>
        <begin position="55"/>
        <end position="203"/>
    </location>
</feature>
<evidence type="ECO:0000313" key="11">
    <source>
        <dbReference type="EMBL" id="KGQ30135.1"/>
    </source>
</evidence>
<gene>
    <name evidence="11" type="ORF">JP32_09570</name>
</gene>
<keyword evidence="4" id="KW-0808">Transferase</keyword>
<organism evidence="11 12">
    <name type="scientific">Gallibacterium anatis</name>
    <dbReference type="NCBI Taxonomy" id="750"/>
    <lineage>
        <taxon>Bacteria</taxon>
        <taxon>Pseudomonadati</taxon>
        <taxon>Pseudomonadota</taxon>
        <taxon>Gammaproteobacteria</taxon>
        <taxon>Pasteurellales</taxon>
        <taxon>Pasteurellaceae</taxon>
        <taxon>Gallibacterium</taxon>
    </lineage>
</organism>
<feature type="transmembrane region" description="Helical" evidence="8">
    <location>
        <begin position="118"/>
        <end position="138"/>
    </location>
</feature>
<dbReference type="EMBL" id="JPXS01000052">
    <property type="protein sequence ID" value="KGQ30135.1"/>
    <property type="molecule type" value="Genomic_DNA"/>
</dbReference>